<evidence type="ECO:0000256" key="1">
    <source>
        <dbReference type="ARBA" id="ARBA00005673"/>
    </source>
</evidence>
<dbReference type="PANTHER" id="PTHR10953">
    <property type="entry name" value="UBIQUITIN-ACTIVATING ENZYME E1"/>
    <property type="match status" value="1"/>
</dbReference>
<evidence type="ECO:0000256" key="2">
    <source>
        <dbReference type="SAM" id="MobiDB-lite"/>
    </source>
</evidence>
<reference evidence="4 5" key="2">
    <citation type="journal article" date="2019" name="G3 (Bethesda)">
        <title>Hybrid Assembly of the Genome of the Entomopathogenic Nematode Steinernema carpocapsae Identifies the X-Chromosome.</title>
        <authorList>
            <person name="Serra L."/>
            <person name="Macchietto M."/>
            <person name="Macias-Munoz A."/>
            <person name="McGill C.J."/>
            <person name="Rodriguez I.M."/>
            <person name="Rodriguez B."/>
            <person name="Murad R."/>
            <person name="Mortazavi A."/>
        </authorList>
    </citation>
    <scope>NUCLEOTIDE SEQUENCE [LARGE SCALE GENOMIC DNA]</scope>
    <source>
        <strain evidence="4 5">ALL</strain>
    </source>
</reference>
<keyword evidence="5" id="KW-1185">Reference proteome</keyword>
<dbReference type="STRING" id="34508.A0A4U5LXP7"/>
<organism evidence="4 5">
    <name type="scientific">Steinernema carpocapsae</name>
    <name type="common">Entomopathogenic nematode</name>
    <dbReference type="NCBI Taxonomy" id="34508"/>
    <lineage>
        <taxon>Eukaryota</taxon>
        <taxon>Metazoa</taxon>
        <taxon>Ecdysozoa</taxon>
        <taxon>Nematoda</taxon>
        <taxon>Chromadorea</taxon>
        <taxon>Rhabditida</taxon>
        <taxon>Tylenchina</taxon>
        <taxon>Panagrolaimomorpha</taxon>
        <taxon>Strongyloidoidea</taxon>
        <taxon>Steinernematidae</taxon>
        <taxon>Steinernema</taxon>
    </lineage>
</organism>
<dbReference type="Pfam" id="PF00899">
    <property type="entry name" value="ThiF"/>
    <property type="match status" value="1"/>
</dbReference>
<comment type="similarity">
    <text evidence="1">Belongs to the ubiquitin-activating E1 family.</text>
</comment>
<name>A0A4U5LXP7_STECR</name>
<dbReference type="InterPro" id="IPR045886">
    <property type="entry name" value="ThiF/MoeB/HesA"/>
</dbReference>
<feature type="region of interest" description="Disordered" evidence="2">
    <location>
        <begin position="1"/>
        <end position="24"/>
    </location>
</feature>
<dbReference type="Gene3D" id="3.40.50.720">
    <property type="entry name" value="NAD(P)-binding Rossmann-like Domain"/>
    <property type="match status" value="1"/>
</dbReference>
<dbReference type="InterPro" id="IPR000594">
    <property type="entry name" value="ThiF_NAD_FAD-bd"/>
</dbReference>
<dbReference type="AlphaFoldDB" id="A0A4U5LXP7"/>
<dbReference type="Proteomes" id="UP000298663">
    <property type="component" value="Unassembled WGS sequence"/>
</dbReference>
<dbReference type="InterPro" id="IPR035985">
    <property type="entry name" value="Ubiquitin-activating_enz"/>
</dbReference>
<accession>A0A4U5LXP7</accession>
<feature type="domain" description="THIF-type NAD/FAD binding fold" evidence="3">
    <location>
        <begin position="35"/>
        <end position="366"/>
    </location>
</feature>
<evidence type="ECO:0000259" key="3">
    <source>
        <dbReference type="Pfam" id="PF00899"/>
    </source>
</evidence>
<sequence>MNSSIRGSSSAGGSSSISGSSTKPVTISSDEVELYDRQIRVWGLEAQNRLRNSDILIYGLTSLGAEVTKNLVLCGVRSVKLMDSADVTDADVKSQFFLSSAELGTNRAESSQSKAQELNPMVKVEASAGAILEQNEAFFKQFDLVILVDQKHEANMQTNGICRKHSIRFQACGVFGWTGYAFFDFNGFEFLVKKPPKPSATVETTLDVDLMDVDGPSHSKSLPVAIECLDISEEPEDLVERKKVHFASYSDALNINWGLMKKYTRAMKRAVPQSYFPIKALLEYWNKEEATELDVEKLTALWHAEIKRCNQDDFVKPEKFMFFSNPQLIPACAVVGGLVGQESIKALSQNDCPLQNLFIYSALDSTSFVCDFPPRR</sequence>
<protein>
    <recommendedName>
        <fullName evidence="3">THIF-type NAD/FAD binding fold domain-containing protein</fullName>
    </recommendedName>
</protein>
<reference evidence="4 5" key="1">
    <citation type="journal article" date="2015" name="Genome Biol.">
        <title>Comparative genomics of Steinernema reveals deeply conserved gene regulatory networks.</title>
        <authorList>
            <person name="Dillman A.R."/>
            <person name="Macchietto M."/>
            <person name="Porter C.F."/>
            <person name="Rogers A."/>
            <person name="Williams B."/>
            <person name="Antoshechkin I."/>
            <person name="Lee M.M."/>
            <person name="Goodwin Z."/>
            <person name="Lu X."/>
            <person name="Lewis E.E."/>
            <person name="Goodrich-Blair H."/>
            <person name="Stock S.P."/>
            <person name="Adams B.J."/>
            <person name="Sternberg P.W."/>
            <person name="Mortazavi A."/>
        </authorList>
    </citation>
    <scope>NUCLEOTIDE SEQUENCE [LARGE SCALE GENOMIC DNA]</scope>
    <source>
        <strain evidence="4 5">ALL</strain>
    </source>
</reference>
<dbReference type="PANTHER" id="PTHR10953:SF162">
    <property type="entry name" value="SUMO-ACTIVATING ENZYME SUBUNIT 1"/>
    <property type="match status" value="1"/>
</dbReference>
<feature type="compositionally biased region" description="Low complexity" evidence="2">
    <location>
        <begin position="1"/>
        <end position="21"/>
    </location>
</feature>
<dbReference type="SUPFAM" id="SSF69572">
    <property type="entry name" value="Activating enzymes of the ubiquitin-like proteins"/>
    <property type="match status" value="1"/>
</dbReference>
<dbReference type="EMBL" id="AZBU02000011">
    <property type="protein sequence ID" value="TKR61000.1"/>
    <property type="molecule type" value="Genomic_DNA"/>
</dbReference>
<evidence type="ECO:0000313" key="4">
    <source>
        <dbReference type="EMBL" id="TKR61000.1"/>
    </source>
</evidence>
<evidence type="ECO:0000313" key="5">
    <source>
        <dbReference type="Proteomes" id="UP000298663"/>
    </source>
</evidence>
<dbReference type="GO" id="GO:0016925">
    <property type="term" value="P:protein sumoylation"/>
    <property type="evidence" value="ECO:0007669"/>
    <property type="project" value="TreeGrafter"/>
</dbReference>
<dbReference type="GO" id="GO:0005737">
    <property type="term" value="C:cytoplasm"/>
    <property type="evidence" value="ECO:0007669"/>
    <property type="project" value="TreeGrafter"/>
</dbReference>
<dbReference type="GO" id="GO:0031510">
    <property type="term" value="C:SUMO activating enzyme complex"/>
    <property type="evidence" value="ECO:0007669"/>
    <property type="project" value="TreeGrafter"/>
</dbReference>
<gene>
    <name evidence="4" type="ORF">L596_028172</name>
</gene>
<dbReference type="GO" id="GO:0019948">
    <property type="term" value="F:SUMO activating enzyme activity"/>
    <property type="evidence" value="ECO:0007669"/>
    <property type="project" value="TreeGrafter"/>
</dbReference>
<dbReference type="OrthoDB" id="10252231at2759"/>
<comment type="caution">
    <text evidence="4">The sequence shown here is derived from an EMBL/GenBank/DDBJ whole genome shotgun (WGS) entry which is preliminary data.</text>
</comment>
<proteinExistence type="inferred from homology"/>